<evidence type="ECO:0000313" key="2">
    <source>
        <dbReference type="EMBL" id="SBW05565.1"/>
    </source>
</evidence>
<name>A0A212K231_9PROT</name>
<feature type="region of interest" description="Disordered" evidence="1">
    <location>
        <begin position="1"/>
        <end position="60"/>
    </location>
</feature>
<reference evidence="2" key="1">
    <citation type="submission" date="2016-04" db="EMBL/GenBank/DDBJ databases">
        <authorList>
            <person name="Evans L.H."/>
            <person name="Alamgir A."/>
            <person name="Owens N."/>
            <person name="Weber N.D."/>
            <person name="Virtaneva K."/>
            <person name="Barbian K."/>
            <person name="Babar A."/>
            <person name="Rosenke K."/>
        </authorList>
    </citation>
    <scope>NUCLEOTIDE SEQUENCE</scope>
    <source>
        <strain evidence="2">86</strain>
    </source>
</reference>
<dbReference type="AlphaFoldDB" id="A0A212K231"/>
<gene>
    <name evidence="2" type="ORF">KL86APRO_11996</name>
</gene>
<dbReference type="EMBL" id="FLUO01000001">
    <property type="protein sequence ID" value="SBW05565.1"/>
    <property type="molecule type" value="Genomic_DNA"/>
</dbReference>
<accession>A0A212K231</accession>
<evidence type="ECO:0000256" key="1">
    <source>
        <dbReference type="SAM" id="MobiDB-lite"/>
    </source>
</evidence>
<sequence>MESNGIKSATIRPQDLGQPRPQVRRVSPGADRAASDSAPETGTRRRVADPENLVSANGRVYDRTAPRGTYLNLLV</sequence>
<proteinExistence type="predicted"/>
<organism evidence="2">
    <name type="scientific">uncultured Alphaproteobacteria bacterium</name>
    <dbReference type="NCBI Taxonomy" id="91750"/>
    <lineage>
        <taxon>Bacteria</taxon>
        <taxon>Pseudomonadati</taxon>
        <taxon>Pseudomonadota</taxon>
        <taxon>Alphaproteobacteria</taxon>
        <taxon>environmental samples</taxon>
    </lineage>
</organism>
<protein>
    <submittedName>
        <fullName evidence="2">Uncharacterized protein</fullName>
    </submittedName>
</protein>